<keyword evidence="5" id="KW-0378">Hydrolase</keyword>
<dbReference type="PANTHER" id="PTHR42866">
    <property type="entry name" value="3-DEOXY-MANNO-OCTULOSONATE CYTIDYLYLTRANSFERASE"/>
    <property type="match status" value="1"/>
</dbReference>
<dbReference type="GO" id="GO:0005829">
    <property type="term" value="C:cytosol"/>
    <property type="evidence" value="ECO:0007669"/>
    <property type="project" value="TreeGrafter"/>
</dbReference>
<dbReference type="Gene3D" id="3.40.50.2300">
    <property type="match status" value="1"/>
</dbReference>
<evidence type="ECO:0000313" key="10">
    <source>
        <dbReference type="EMBL" id="SHF52218.1"/>
    </source>
</evidence>
<name>A0A1M5CBV5_9GAMM</name>
<dbReference type="GO" id="GO:0016020">
    <property type="term" value="C:membrane"/>
    <property type="evidence" value="ECO:0007669"/>
    <property type="project" value="UniProtKB-SubCell"/>
</dbReference>
<dbReference type="Gene3D" id="3.90.550.10">
    <property type="entry name" value="Spore Coat Polysaccharide Biosynthesis Protein SpsA, Chain A"/>
    <property type="match status" value="1"/>
</dbReference>
<dbReference type="SUPFAM" id="SSF53448">
    <property type="entry name" value="Nucleotide-diphospho-sugar transferases"/>
    <property type="match status" value="1"/>
</dbReference>
<proteinExistence type="inferred from homology"/>
<dbReference type="InterPro" id="IPR023485">
    <property type="entry name" value="Ptyr_pPase"/>
</dbReference>
<dbReference type="SMART" id="SM00226">
    <property type="entry name" value="LMWPc"/>
    <property type="match status" value="1"/>
</dbReference>
<dbReference type="PANTHER" id="PTHR42866:SF2">
    <property type="entry name" value="3-DEOXY-MANNO-OCTULOSONATE CYTIDYLYLTRANSFERASE, MITOCHONDRIAL"/>
    <property type="match status" value="1"/>
</dbReference>
<comment type="pathway">
    <text evidence="7">Nucleotide-sugar biosynthesis; CMP-3-deoxy-D-manno-octulosonate biosynthesis; CMP-3-deoxy-D-manno-octulosonate from 3-deoxy-D-manno-octulosonate and CTP: step 1/1.</text>
</comment>
<dbReference type="NCBIfam" id="NF003952">
    <property type="entry name" value="PRK05450.1-5"/>
    <property type="match status" value="1"/>
</dbReference>
<evidence type="ECO:0000256" key="5">
    <source>
        <dbReference type="ARBA" id="ARBA00022801"/>
    </source>
</evidence>
<dbReference type="InterPro" id="IPR017867">
    <property type="entry name" value="Tyr_phospatase_low_mol_wt"/>
</dbReference>
<dbReference type="UniPathway" id="UPA00358">
    <property type="reaction ID" value="UER00476"/>
</dbReference>
<sequence length="419" mass="46402">MSDFVVVIPARYHSTRLPGKPLLDIAGLPMVVRVWQRACQSQATRVVVATDDERIRVAVENAGGEAVLTRADHPSGTDRLAEVARCLDLAEEAILVNVQGDEPLLPATLIDQVAARLEEDPEASIATLAEPIADIDTLFNPNVVKVVRDLQGRALYFSRAPIPWDREHFATRPDWLESDVWLRHIGLYAYRAGFLADYVDWLPSPLEQVEQLEQLRALHHGHVIQVALSADPPPPGVDTPADLERVRLSSHSMRFEYAVRSRMRVLFVCLGNICRSPTAEGVFRSRLEKAGLAEHVEVDSCGTSDWHIGESADPRAVTAARGRGVDLGGLRGRQLSEEDFHRFDYLLAMDHMNLAELEARRPAGSDAHVGLFLDFAGRAGEAIPDPYTGDERGFEQVLDLIEAASDGLIDELRRRLGRT</sequence>
<evidence type="ECO:0000256" key="1">
    <source>
        <dbReference type="ARBA" id="ARBA00004370"/>
    </source>
</evidence>
<evidence type="ECO:0000259" key="9">
    <source>
        <dbReference type="SMART" id="SM00226"/>
    </source>
</evidence>
<comment type="similarity">
    <text evidence="2">Belongs to the low molecular weight phosphotyrosine protein phosphatase family.</text>
</comment>
<reference evidence="10 11" key="1">
    <citation type="submission" date="2016-11" db="EMBL/GenBank/DDBJ databases">
        <authorList>
            <person name="Jaros S."/>
            <person name="Januszkiewicz K."/>
            <person name="Wedrychowicz H."/>
        </authorList>
    </citation>
    <scope>NUCLEOTIDE SEQUENCE [LARGE SCALE GENOMIC DNA]</scope>
    <source>
        <strain evidence="10 11">DSM 19980</strain>
    </source>
</reference>
<dbReference type="HAMAP" id="MF_00057">
    <property type="entry name" value="KdsB"/>
    <property type="match status" value="1"/>
</dbReference>
<evidence type="ECO:0000256" key="6">
    <source>
        <dbReference type="ARBA" id="ARBA00022985"/>
    </source>
</evidence>
<dbReference type="GO" id="GO:0004725">
    <property type="term" value="F:protein tyrosine phosphatase activity"/>
    <property type="evidence" value="ECO:0007669"/>
    <property type="project" value="InterPro"/>
</dbReference>
<dbReference type="EC" id="2.7.7.38" evidence="7"/>
<dbReference type="Pfam" id="PF01451">
    <property type="entry name" value="LMWPc"/>
    <property type="match status" value="1"/>
</dbReference>
<comment type="subcellular location">
    <subcellularLocation>
        <location evidence="7">Cytoplasm</location>
    </subcellularLocation>
    <subcellularLocation>
        <location evidence="1">Membrane</location>
    </subcellularLocation>
</comment>
<gene>
    <name evidence="7" type="primary">kdsB</name>
    <name evidence="10" type="ORF">SAMN02745148_02884</name>
</gene>
<dbReference type="InterPro" id="IPR004528">
    <property type="entry name" value="KdsB"/>
</dbReference>
<keyword evidence="7" id="KW-0963">Cytoplasm</keyword>
<comment type="catalytic activity">
    <reaction evidence="7">
        <text>3-deoxy-alpha-D-manno-oct-2-ulosonate + CTP = CMP-3-deoxy-beta-D-manno-octulosonate + diphosphate</text>
        <dbReference type="Rhea" id="RHEA:23448"/>
        <dbReference type="ChEBI" id="CHEBI:33019"/>
        <dbReference type="ChEBI" id="CHEBI:37563"/>
        <dbReference type="ChEBI" id="CHEBI:85986"/>
        <dbReference type="ChEBI" id="CHEBI:85987"/>
        <dbReference type="EC" id="2.7.7.38"/>
    </reaction>
</comment>
<evidence type="ECO:0000256" key="7">
    <source>
        <dbReference type="HAMAP-Rule" id="MF_00057"/>
    </source>
</evidence>
<evidence type="ECO:0000256" key="3">
    <source>
        <dbReference type="ARBA" id="ARBA00022679"/>
    </source>
</evidence>
<feature type="active site" evidence="8">
    <location>
        <position position="275"/>
    </location>
</feature>
<dbReference type="CDD" id="cd16343">
    <property type="entry name" value="LMWPTP"/>
    <property type="match status" value="1"/>
</dbReference>
<feature type="domain" description="Phosphotyrosine protein phosphatase I" evidence="9">
    <location>
        <begin position="263"/>
        <end position="411"/>
    </location>
</feature>
<dbReference type="AlphaFoldDB" id="A0A1M5CBV5"/>
<protein>
    <recommendedName>
        <fullName evidence="7">3-deoxy-manno-octulosonate cytidylyltransferase</fullName>
        <ecNumber evidence="7">2.7.7.38</ecNumber>
    </recommendedName>
    <alternativeName>
        <fullName evidence="7">CMP-2-keto-3-deoxyoctulosonic acid synthase</fullName>
        <shortName evidence="7">CKS</shortName>
        <shortName evidence="7">CMP-KDO synthase</shortName>
    </alternativeName>
</protein>
<comment type="similarity">
    <text evidence="7">Belongs to the KdsB family.</text>
</comment>
<dbReference type="InterPro" id="IPR029044">
    <property type="entry name" value="Nucleotide-diphossugar_trans"/>
</dbReference>
<keyword evidence="6 7" id="KW-0448">Lipopolysaccharide biosynthesis</keyword>
<dbReference type="GO" id="GO:0008690">
    <property type="term" value="F:3-deoxy-manno-octulosonate cytidylyltransferase activity"/>
    <property type="evidence" value="ECO:0007669"/>
    <property type="project" value="UniProtKB-UniRule"/>
</dbReference>
<dbReference type="EMBL" id="FQUJ01000013">
    <property type="protein sequence ID" value="SHF52218.1"/>
    <property type="molecule type" value="Genomic_DNA"/>
</dbReference>
<evidence type="ECO:0000256" key="8">
    <source>
        <dbReference type="PIRSR" id="PIRSR617867-1"/>
    </source>
</evidence>
<dbReference type="Pfam" id="PF02348">
    <property type="entry name" value="CTP_transf_3"/>
    <property type="match status" value="1"/>
</dbReference>
<keyword evidence="4 7" id="KW-0548">Nucleotidyltransferase</keyword>
<dbReference type="PRINTS" id="PR00719">
    <property type="entry name" value="LMWPTPASE"/>
</dbReference>
<dbReference type="OrthoDB" id="9815559at2"/>
<dbReference type="NCBIfam" id="NF009905">
    <property type="entry name" value="PRK13368.1"/>
    <property type="match status" value="1"/>
</dbReference>
<dbReference type="NCBIfam" id="TIGR00466">
    <property type="entry name" value="kdsB"/>
    <property type="match status" value="1"/>
</dbReference>
<dbReference type="FunFam" id="3.90.550.10:FF:000011">
    <property type="entry name" value="3-deoxy-manno-octulosonate cytidylyltransferase"/>
    <property type="match status" value="1"/>
</dbReference>
<accession>A0A1M5CBV5</accession>
<keyword evidence="11" id="KW-1185">Reference proteome</keyword>
<dbReference type="GO" id="GO:0009103">
    <property type="term" value="P:lipopolysaccharide biosynthetic process"/>
    <property type="evidence" value="ECO:0007669"/>
    <property type="project" value="UniProtKB-UniRule"/>
</dbReference>
<organism evidence="10 11">
    <name type="scientific">Modicisalibacter ilicicola DSM 19980</name>
    <dbReference type="NCBI Taxonomy" id="1121942"/>
    <lineage>
        <taxon>Bacteria</taxon>
        <taxon>Pseudomonadati</taxon>
        <taxon>Pseudomonadota</taxon>
        <taxon>Gammaproteobacteria</taxon>
        <taxon>Oceanospirillales</taxon>
        <taxon>Halomonadaceae</taxon>
        <taxon>Modicisalibacter</taxon>
    </lineage>
</organism>
<keyword evidence="3 7" id="KW-0808">Transferase</keyword>
<dbReference type="STRING" id="1121942.SAMN02745148_02884"/>
<dbReference type="GO" id="GO:0033468">
    <property type="term" value="P:CMP-keto-3-deoxy-D-manno-octulosonic acid biosynthetic process"/>
    <property type="evidence" value="ECO:0007669"/>
    <property type="project" value="UniProtKB-UniRule"/>
</dbReference>
<dbReference type="InterPro" id="IPR003329">
    <property type="entry name" value="Cytidylyl_trans"/>
</dbReference>
<dbReference type="Proteomes" id="UP000184346">
    <property type="component" value="Unassembled WGS sequence"/>
</dbReference>
<dbReference type="InterPro" id="IPR036196">
    <property type="entry name" value="Ptyr_pPase_sf"/>
</dbReference>
<evidence type="ECO:0000256" key="2">
    <source>
        <dbReference type="ARBA" id="ARBA00011063"/>
    </source>
</evidence>
<comment type="function">
    <text evidence="7">Activates KDO (a required 8-carbon sugar) for incorporation into bacterial lipopolysaccharide in Gram-negative bacteria.</text>
</comment>
<dbReference type="NCBIfam" id="NF003950">
    <property type="entry name" value="PRK05450.1-3"/>
    <property type="match status" value="1"/>
</dbReference>
<evidence type="ECO:0000313" key="11">
    <source>
        <dbReference type="Proteomes" id="UP000184346"/>
    </source>
</evidence>
<dbReference type="SUPFAM" id="SSF52788">
    <property type="entry name" value="Phosphotyrosine protein phosphatases I"/>
    <property type="match status" value="1"/>
</dbReference>
<feature type="active site" description="Nucleophile" evidence="8">
    <location>
        <position position="269"/>
    </location>
</feature>
<dbReference type="CDD" id="cd02517">
    <property type="entry name" value="CMP-KDO-Synthetase"/>
    <property type="match status" value="1"/>
</dbReference>
<evidence type="ECO:0000256" key="4">
    <source>
        <dbReference type="ARBA" id="ARBA00022695"/>
    </source>
</evidence>
<feature type="active site" description="Proton donor" evidence="8">
    <location>
        <position position="385"/>
    </location>
</feature>